<accession>A0A6A6PM43</accession>
<reference evidence="14" key="1">
    <citation type="journal article" date="2020" name="Stud. Mycol.">
        <title>101 Dothideomycetes genomes: a test case for predicting lifestyles and emergence of pathogens.</title>
        <authorList>
            <person name="Haridas S."/>
            <person name="Albert R."/>
            <person name="Binder M."/>
            <person name="Bloem J."/>
            <person name="Labutti K."/>
            <person name="Salamov A."/>
            <person name="Andreopoulos B."/>
            <person name="Baker S."/>
            <person name="Barry K."/>
            <person name="Bills G."/>
            <person name="Bluhm B."/>
            <person name="Cannon C."/>
            <person name="Castanera R."/>
            <person name="Culley D."/>
            <person name="Daum C."/>
            <person name="Ezra D."/>
            <person name="Gonzalez J."/>
            <person name="Henrissat B."/>
            <person name="Kuo A."/>
            <person name="Liang C."/>
            <person name="Lipzen A."/>
            <person name="Lutzoni F."/>
            <person name="Magnuson J."/>
            <person name="Mondo S."/>
            <person name="Nolan M."/>
            <person name="Ohm R."/>
            <person name="Pangilinan J."/>
            <person name="Park H.-J."/>
            <person name="Ramirez L."/>
            <person name="Alfaro M."/>
            <person name="Sun H."/>
            <person name="Tritt A."/>
            <person name="Yoshinaga Y."/>
            <person name="Zwiers L.-H."/>
            <person name="Turgeon B."/>
            <person name="Goodwin S."/>
            <person name="Spatafora J."/>
            <person name="Crous P."/>
            <person name="Grigoriev I."/>
        </authorList>
    </citation>
    <scope>NUCLEOTIDE SEQUENCE</scope>
    <source>
        <strain evidence="14">CBS 113389</strain>
    </source>
</reference>
<feature type="domain" description="J" evidence="12">
    <location>
        <begin position="6"/>
        <end position="79"/>
    </location>
</feature>
<comment type="pathway">
    <text evidence="4">Protein modification; peptidyl-diphthamide biosynthesis.</text>
</comment>
<dbReference type="OrthoDB" id="445556at2759"/>
<organism evidence="14 15">
    <name type="scientific">Neohortaea acidophila</name>
    <dbReference type="NCBI Taxonomy" id="245834"/>
    <lineage>
        <taxon>Eukaryota</taxon>
        <taxon>Fungi</taxon>
        <taxon>Dikarya</taxon>
        <taxon>Ascomycota</taxon>
        <taxon>Pezizomycotina</taxon>
        <taxon>Dothideomycetes</taxon>
        <taxon>Dothideomycetidae</taxon>
        <taxon>Mycosphaerellales</taxon>
        <taxon>Teratosphaeriaceae</taxon>
        <taxon>Neohortaea</taxon>
    </lineage>
</organism>
<protein>
    <recommendedName>
        <fullName evidence="6">Diphthamide biosynthesis protein 4</fullName>
    </recommendedName>
</protein>
<dbReference type="Pfam" id="PF00226">
    <property type="entry name" value="DnaJ"/>
    <property type="match status" value="1"/>
</dbReference>
<dbReference type="InterPro" id="IPR036869">
    <property type="entry name" value="J_dom_sf"/>
</dbReference>
<dbReference type="InterPro" id="IPR036671">
    <property type="entry name" value="DPH_MB_sf"/>
</dbReference>
<evidence type="ECO:0000256" key="6">
    <source>
        <dbReference type="ARBA" id="ARBA00021797"/>
    </source>
</evidence>
<dbReference type="PROSITE" id="PS50076">
    <property type="entry name" value="DNAJ_2"/>
    <property type="match status" value="1"/>
</dbReference>
<dbReference type="SUPFAM" id="SSF46565">
    <property type="entry name" value="Chaperone J-domain"/>
    <property type="match status" value="1"/>
</dbReference>
<comment type="function">
    <text evidence="1">Required for the first step of diphthamide biosynthesis, the transfer of 3-amino-3-carboxypropyl from S-adenosyl-L-methionine to a histidine residue. Diphthamide is a post-translational modification of histidine which occurs in elongation factor 2.</text>
</comment>
<dbReference type="PANTHER" id="PTHR21454">
    <property type="entry name" value="DPH3 HOMOLOG-RELATED"/>
    <property type="match status" value="1"/>
</dbReference>
<dbReference type="SMART" id="SM00271">
    <property type="entry name" value="DnaJ"/>
    <property type="match status" value="1"/>
</dbReference>
<evidence type="ECO:0000256" key="4">
    <source>
        <dbReference type="ARBA" id="ARBA00005156"/>
    </source>
</evidence>
<dbReference type="EMBL" id="MU001638">
    <property type="protein sequence ID" value="KAF2480975.1"/>
    <property type="molecule type" value="Genomic_DNA"/>
</dbReference>
<keyword evidence="9" id="KW-0862">Zinc</keyword>
<name>A0A6A6PM43_9PEZI</name>
<evidence type="ECO:0000256" key="7">
    <source>
        <dbReference type="ARBA" id="ARBA00022490"/>
    </source>
</evidence>
<evidence type="ECO:0000256" key="8">
    <source>
        <dbReference type="ARBA" id="ARBA00022723"/>
    </source>
</evidence>
<dbReference type="GO" id="GO:0005737">
    <property type="term" value="C:cytoplasm"/>
    <property type="evidence" value="ECO:0007669"/>
    <property type="project" value="UniProtKB-SubCell"/>
</dbReference>
<evidence type="ECO:0000256" key="10">
    <source>
        <dbReference type="ARBA" id="ARBA00023004"/>
    </source>
</evidence>
<evidence type="ECO:0000259" key="12">
    <source>
        <dbReference type="PROSITE" id="PS50076"/>
    </source>
</evidence>
<evidence type="ECO:0000256" key="3">
    <source>
        <dbReference type="ARBA" id="ARBA00004496"/>
    </source>
</evidence>
<dbReference type="UniPathway" id="UPA00559"/>
<evidence type="ECO:0000256" key="9">
    <source>
        <dbReference type="ARBA" id="ARBA00022833"/>
    </source>
</evidence>
<dbReference type="Gene3D" id="1.10.287.110">
    <property type="entry name" value="DnaJ domain"/>
    <property type="match status" value="1"/>
</dbReference>
<evidence type="ECO:0000259" key="13">
    <source>
        <dbReference type="PROSITE" id="PS51074"/>
    </source>
</evidence>
<dbReference type="SUPFAM" id="SSF144217">
    <property type="entry name" value="CSL zinc finger"/>
    <property type="match status" value="1"/>
</dbReference>
<dbReference type="CDD" id="cd06257">
    <property type="entry name" value="DnaJ"/>
    <property type="match status" value="1"/>
</dbReference>
<keyword evidence="10" id="KW-0408">Iron</keyword>
<evidence type="ECO:0000256" key="2">
    <source>
        <dbReference type="ARBA" id="ARBA00004123"/>
    </source>
</evidence>
<dbReference type="PANTHER" id="PTHR21454:SF46">
    <property type="entry name" value="DIPHTHAMIDE BIOSYNTHESIS PROTEIN 4"/>
    <property type="match status" value="1"/>
</dbReference>
<evidence type="ECO:0000313" key="14">
    <source>
        <dbReference type="EMBL" id="KAF2480975.1"/>
    </source>
</evidence>
<comment type="subcellular location">
    <subcellularLocation>
        <location evidence="3">Cytoplasm</location>
    </subcellularLocation>
    <subcellularLocation>
        <location evidence="2">Nucleus</location>
    </subcellularLocation>
</comment>
<dbReference type="InterPro" id="IPR007872">
    <property type="entry name" value="DPH_MB_dom"/>
</dbReference>
<evidence type="ECO:0000256" key="11">
    <source>
        <dbReference type="ARBA" id="ARBA00023242"/>
    </source>
</evidence>
<dbReference type="GO" id="GO:0046872">
    <property type="term" value="F:metal ion binding"/>
    <property type="evidence" value="ECO:0007669"/>
    <property type="project" value="UniProtKB-KW"/>
</dbReference>
<sequence length="164" mass="18255">MEARDDYYRLLGLSSSPDTTLSPLELKAAYRRSLLQYHPDKADKNQSAEEPLPITVDDIALAYKTLSDPELKAEYDRRLRTAHLTDGTGELASANLHTGLETVDLDDLGFDAEHQVWKRSCRCGDENGFQVSEADLEQNVEDGEVFVGCSGCSLWLRVLFSAEA</sequence>
<dbReference type="Pfam" id="PF05207">
    <property type="entry name" value="Zn_ribbon_CSL"/>
    <property type="match status" value="1"/>
</dbReference>
<dbReference type="GeneID" id="54470900"/>
<dbReference type="PROSITE" id="PS51074">
    <property type="entry name" value="DPH_MB"/>
    <property type="match status" value="1"/>
</dbReference>
<keyword evidence="15" id="KW-1185">Reference proteome</keyword>
<feature type="domain" description="DPH-type MB" evidence="13">
    <location>
        <begin position="99"/>
        <end position="161"/>
    </location>
</feature>
<keyword evidence="11" id="KW-0539">Nucleus</keyword>
<gene>
    <name evidence="14" type="ORF">BDY17DRAFT_180015</name>
</gene>
<dbReference type="GO" id="GO:0017183">
    <property type="term" value="P:protein histidyl modification to diphthamide"/>
    <property type="evidence" value="ECO:0007669"/>
    <property type="project" value="UniProtKB-UniPathway"/>
</dbReference>
<comment type="similarity">
    <text evidence="5">Belongs to the DPH4 family.</text>
</comment>
<evidence type="ECO:0000313" key="15">
    <source>
        <dbReference type="Proteomes" id="UP000799767"/>
    </source>
</evidence>
<dbReference type="InterPro" id="IPR001623">
    <property type="entry name" value="DnaJ_domain"/>
</dbReference>
<keyword evidence="8" id="KW-0479">Metal-binding</keyword>
<keyword evidence="7" id="KW-0963">Cytoplasm</keyword>
<dbReference type="Gene3D" id="3.10.660.10">
    <property type="entry name" value="DPH Zinc finger"/>
    <property type="match status" value="1"/>
</dbReference>
<dbReference type="InterPro" id="IPR044248">
    <property type="entry name" value="DPH3/4-like"/>
</dbReference>
<dbReference type="AlphaFoldDB" id="A0A6A6PM43"/>
<dbReference type="RefSeq" id="XP_033587545.1">
    <property type="nucleotide sequence ID" value="XM_033729898.1"/>
</dbReference>
<dbReference type="Proteomes" id="UP000799767">
    <property type="component" value="Unassembled WGS sequence"/>
</dbReference>
<dbReference type="GO" id="GO:0005634">
    <property type="term" value="C:nucleus"/>
    <property type="evidence" value="ECO:0007669"/>
    <property type="project" value="UniProtKB-SubCell"/>
</dbReference>
<proteinExistence type="inferred from homology"/>
<evidence type="ECO:0000256" key="5">
    <source>
        <dbReference type="ARBA" id="ARBA00006169"/>
    </source>
</evidence>
<evidence type="ECO:0000256" key="1">
    <source>
        <dbReference type="ARBA" id="ARBA00003474"/>
    </source>
</evidence>